<gene>
    <name evidence="3" type="ORF">LMG7141_00939</name>
</gene>
<dbReference type="PANTHER" id="PTHR40269:SF1">
    <property type="entry name" value="OUTER MEMBRANE PROTEIN"/>
    <property type="match status" value="1"/>
</dbReference>
<dbReference type="Pfam" id="PF11737">
    <property type="entry name" value="DUF3300"/>
    <property type="match status" value="1"/>
</dbReference>
<feature type="compositionally biased region" description="Low complexity" evidence="1">
    <location>
        <begin position="410"/>
        <end position="425"/>
    </location>
</feature>
<keyword evidence="2" id="KW-0732">Signal</keyword>
<dbReference type="Proteomes" id="UP001189616">
    <property type="component" value="Unassembled WGS sequence"/>
</dbReference>
<feature type="signal peptide" evidence="2">
    <location>
        <begin position="1"/>
        <end position="25"/>
    </location>
</feature>
<proteinExistence type="predicted"/>
<comment type="caution">
    <text evidence="3">The sequence shown here is derived from an EMBL/GenBank/DDBJ whole genome shotgun (WGS) entry which is preliminary data.</text>
</comment>
<feature type="region of interest" description="Disordered" evidence="1">
    <location>
        <begin position="260"/>
        <end position="425"/>
    </location>
</feature>
<evidence type="ECO:0008006" key="5">
    <source>
        <dbReference type="Google" id="ProtNLM"/>
    </source>
</evidence>
<reference evidence="3 4" key="1">
    <citation type="submission" date="2023-07" db="EMBL/GenBank/DDBJ databases">
        <authorList>
            <person name="Peeters C."/>
        </authorList>
    </citation>
    <scope>NUCLEOTIDE SEQUENCE [LARGE SCALE GENOMIC DNA]</scope>
    <source>
        <strain evidence="3 4">LMG 7141</strain>
    </source>
</reference>
<dbReference type="InterPro" id="IPR021728">
    <property type="entry name" value="DUF3300"/>
</dbReference>
<dbReference type="EMBL" id="CATYWO010000001">
    <property type="protein sequence ID" value="CAJ0779853.1"/>
    <property type="molecule type" value="Genomic_DNA"/>
</dbReference>
<evidence type="ECO:0000313" key="3">
    <source>
        <dbReference type="EMBL" id="CAJ0779853.1"/>
    </source>
</evidence>
<organism evidence="3 4">
    <name type="scientific">Ralstonia condita</name>
    <dbReference type="NCBI Taxonomy" id="3058600"/>
    <lineage>
        <taxon>Bacteria</taxon>
        <taxon>Pseudomonadati</taxon>
        <taxon>Pseudomonadota</taxon>
        <taxon>Betaproteobacteria</taxon>
        <taxon>Burkholderiales</taxon>
        <taxon>Burkholderiaceae</taxon>
        <taxon>Ralstonia</taxon>
    </lineage>
</organism>
<evidence type="ECO:0000313" key="4">
    <source>
        <dbReference type="Proteomes" id="UP001189616"/>
    </source>
</evidence>
<sequence>MKARSVRPLAIALTFLLLMCSAAFSQPNTPESMPPQPTAEQLDQMLAPIALYPDALVAQILMAATYPLEVVQADRWVRDPTHAALAGDALADALTPLPWDPSVKSLVPFPRLLHMMNDNLDWTERVGNAFLADEAAVMDSIQRLRRRAQVNGSLGSTTQAMVTTQDGDILIEPTNPLVVYVPVYDPYVVYGPWPYPAYPPYIFPDIWGGVVIGGAVGFGWIGFTVVAPLWGWSHWNWHSHHIDIDRRRFGDIGHHRPPPGGFWVHDPGHRHGVPYPGPSRGRFDSGTAVSPDARRGFRGYPTPPSAPAGSVIRPSPISPPRPAFQAPHGSPRPTPGVRPAPRARSPAYPPTFESFGRGADVRGQAQRGQASRMPAPVPQPSGQPPRGFAPQGIPHGLPHGIPQGAPHGTPRGAPQGAPAGGARRR</sequence>
<feature type="chain" id="PRO_5047317669" description="DUF3300 domain-containing protein" evidence="2">
    <location>
        <begin position="26"/>
        <end position="425"/>
    </location>
</feature>
<dbReference type="RefSeq" id="WP_316655667.1">
    <property type="nucleotide sequence ID" value="NZ_CATYWO010000001.1"/>
</dbReference>
<evidence type="ECO:0000256" key="2">
    <source>
        <dbReference type="SAM" id="SignalP"/>
    </source>
</evidence>
<accession>A0ABN9IIH8</accession>
<protein>
    <recommendedName>
        <fullName evidence="5">DUF3300 domain-containing protein</fullName>
    </recommendedName>
</protein>
<evidence type="ECO:0000256" key="1">
    <source>
        <dbReference type="SAM" id="MobiDB-lite"/>
    </source>
</evidence>
<name>A0ABN9IIH8_9RALS</name>
<dbReference type="PANTHER" id="PTHR40269">
    <property type="entry name" value="OUTER MEMBRANE PROTEIN-RELATED"/>
    <property type="match status" value="1"/>
</dbReference>
<keyword evidence="4" id="KW-1185">Reference proteome</keyword>